<evidence type="ECO:0000313" key="3">
    <source>
        <dbReference type="Proteomes" id="UP000184001"/>
    </source>
</evidence>
<evidence type="ECO:0000313" key="4">
    <source>
        <dbReference type="Proteomes" id="UP001568358"/>
    </source>
</evidence>
<dbReference type="RefSeq" id="WP_020001616.1">
    <property type="nucleotide sequence ID" value="NZ_CP192217.1"/>
</dbReference>
<organism evidence="2 3">
    <name type="scientific">Halodesulfovibrio aestuarii</name>
    <dbReference type="NCBI Taxonomy" id="126333"/>
    <lineage>
        <taxon>Bacteria</taxon>
        <taxon>Pseudomonadati</taxon>
        <taxon>Thermodesulfobacteriota</taxon>
        <taxon>Desulfovibrionia</taxon>
        <taxon>Desulfovibrionales</taxon>
        <taxon>Desulfovibrionaceae</taxon>
        <taxon>Halodesulfovibrio</taxon>
    </lineage>
</organism>
<dbReference type="Proteomes" id="UP000184001">
    <property type="component" value="Unassembled WGS sequence"/>
</dbReference>
<dbReference type="Proteomes" id="UP001568358">
    <property type="component" value="Unassembled WGS sequence"/>
</dbReference>
<dbReference type="SUPFAM" id="SSF89360">
    <property type="entry name" value="HesB-like domain"/>
    <property type="match status" value="1"/>
</dbReference>
<dbReference type="InterPro" id="IPR035903">
    <property type="entry name" value="HesB-like_dom_sf"/>
</dbReference>
<reference evidence="1 4" key="2">
    <citation type="submission" date="2024-07" db="EMBL/GenBank/DDBJ databases">
        <title>Active virus-host system and metabolic interactions in a Lokiarchaeon culture.</title>
        <authorList>
            <person name="Ponce Toledo R.I."/>
            <person name="Rodrigues Oliveira T."/>
            <person name="Schleper C."/>
        </authorList>
    </citation>
    <scope>NUCLEOTIDE SEQUENCE [LARGE SCALE GENOMIC DNA]</scope>
    <source>
        <strain evidence="1 4">B35</strain>
    </source>
</reference>
<accession>A0A8G2C7E5</accession>
<proteinExistence type="predicted"/>
<keyword evidence="4" id="KW-1185">Reference proteome</keyword>
<reference evidence="2 3" key="1">
    <citation type="submission" date="2016-11" db="EMBL/GenBank/DDBJ databases">
        <authorList>
            <person name="Varghese N."/>
            <person name="Submissions S."/>
        </authorList>
    </citation>
    <scope>NUCLEOTIDE SEQUENCE [LARGE SCALE GENOMIC DNA]</scope>
    <source>
        <strain evidence="2 3">DSM 17919</strain>
    </source>
</reference>
<name>A0A8G2C7E5_9BACT</name>
<evidence type="ECO:0000313" key="1">
    <source>
        <dbReference type="EMBL" id="MEZ6851993.1"/>
    </source>
</evidence>
<dbReference type="AlphaFoldDB" id="A0A8G2C7E5"/>
<dbReference type="NCBIfam" id="NF038090">
    <property type="entry name" value="IscA_HesB_Se"/>
    <property type="match status" value="1"/>
</dbReference>
<comment type="caution">
    <text evidence="2">The sequence shown here is derived from an EMBL/GenBank/DDBJ whole genome shotgun (WGS) entry which is preliminary data.</text>
</comment>
<dbReference type="EMBL" id="FQZR01000002">
    <property type="protein sequence ID" value="SHI62319.1"/>
    <property type="molecule type" value="Genomic_DNA"/>
</dbReference>
<protein>
    <submittedName>
        <fullName evidence="2">Fe-S cluster assembly iron-binding protein IscA</fullName>
    </submittedName>
    <submittedName>
        <fullName evidence="1">IscA/HesB family protein</fullName>
    </submittedName>
</protein>
<sequence>MFTMTDDARKSLDAHFEDRELASIRIYLAPGGCSGPNLALAMDEPNDDDTVFSADPYTFCINKDLLDKTGALTVDIRYQGFVIESENPLGGGGGCSSCGGSCG</sequence>
<dbReference type="Gene3D" id="2.60.300.12">
    <property type="entry name" value="HesB-like domain"/>
    <property type="match status" value="1"/>
</dbReference>
<dbReference type="EMBL" id="JBFSOO010000001">
    <property type="protein sequence ID" value="MEZ6851993.1"/>
    <property type="molecule type" value="Genomic_DNA"/>
</dbReference>
<gene>
    <name evidence="1" type="ORF">AB2Z07_00355</name>
    <name evidence="2" type="ORF">SAMN05660830_00487</name>
</gene>
<evidence type="ECO:0000313" key="2">
    <source>
        <dbReference type="EMBL" id="SHI62319.1"/>
    </source>
</evidence>